<accession>A0A8J8CCU0</accession>
<name>A0A8J8CCU0_9ARCH</name>
<organism evidence="8 9">
    <name type="scientific">Candidatus Sysuiplasma superficiale</name>
    <dbReference type="NCBI Taxonomy" id="2823368"/>
    <lineage>
        <taxon>Archaea</taxon>
        <taxon>Methanobacteriati</taxon>
        <taxon>Thermoplasmatota</taxon>
        <taxon>Thermoplasmata</taxon>
        <taxon>Candidatus Sysuiplasmatales</taxon>
        <taxon>Candidatus Sysuiplasmataceae</taxon>
        <taxon>Candidatus Sysuiplasma</taxon>
    </lineage>
</organism>
<dbReference type="AlphaFoldDB" id="A0A8J8CCU0"/>
<evidence type="ECO:0000256" key="5">
    <source>
        <dbReference type="RuleBase" id="RU000481"/>
    </source>
</evidence>
<evidence type="ECO:0000313" key="8">
    <source>
        <dbReference type="EMBL" id="MBX8643735.1"/>
    </source>
</evidence>
<reference evidence="8" key="1">
    <citation type="submission" date="2021-05" db="EMBL/GenBank/DDBJ databases">
        <title>Genomic insights into ecological role and evolution of a novel Thermoplasmata order Candidatus Sysuiplasmatales.</title>
        <authorList>
            <person name="Yuan Y."/>
        </authorList>
    </citation>
    <scope>NUCLEOTIDE SEQUENCE</scope>
    <source>
        <strain evidence="8">TUT19-bin139</strain>
        <strain evidence="7">YP2-bin.285</strain>
    </source>
</reference>
<dbReference type="InterPro" id="IPR015424">
    <property type="entry name" value="PyrdxlP-dep_Trfase"/>
</dbReference>
<dbReference type="EMBL" id="JAHEAC010000018">
    <property type="protein sequence ID" value="MBX8643735.1"/>
    <property type="molecule type" value="Genomic_DNA"/>
</dbReference>
<dbReference type="InterPro" id="IPR015421">
    <property type="entry name" value="PyrdxlP-dep_Trfase_major"/>
</dbReference>
<dbReference type="Gene3D" id="3.40.640.10">
    <property type="entry name" value="Type I PLP-dependent aspartate aminotransferase-like (Major domain)"/>
    <property type="match status" value="1"/>
</dbReference>
<keyword evidence="3 5" id="KW-0808">Transferase</keyword>
<feature type="domain" description="Aminotransferase class I/classII large" evidence="6">
    <location>
        <begin position="49"/>
        <end position="382"/>
    </location>
</feature>
<dbReference type="GO" id="GO:0030170">
    <property type="term" value="F:pyridoxal phosphate binding"/>
    <property type="evidence" value="ECO:0007669"/>
    <property type="project" value="InterPro"/>
</dbReference>
<dbReference type="GO" id="GO:0008483">
    <property type="term" value="F:transaminase activity"/>
    <property type="evidence" value="ECO:0007669"/>
    <property type="project" value="UniProtKB-KW"/>
</dbReference>
<dbReference type="SUPFAM" id="SSF53383">
    <property type="entry name" value="PLP-dependent transferases"/>
    <property type="match status" value="1"/>
</dbReference>
<dbReference type="NCBIfam" id="NF006230">
    <property type="entry name" value="PRK08363.1"/>
    <property type="match status" value="1"/>
</dbReference>
<comment type="caution">
    <text evidence="8">The sequence shown here is derived from an EMBL/GenBank/DDBJ whole genome shotgun (WGS) entry which is preliminary data.</text>
</comment>
<keyword evidence="2 5" id="KW-0032">Aminotransferase</keyword>
<comment type="cofactor">
    <cofactor evidence="1 5">
        <name>pyridoxal 5'-phosphate</name>
        <dbReference type="ChEBI" id="CHEBI:597326"/>
    </cofactor>
</comment>
<dbReference type="EC" id="2.6.1.-" evidence="5"/>
<dbReference type="Proteomes" id="UP000716004">
    <property type="component" value="Unassembled WGS sequence"/>
</dbReference>
<dbReference type="CDD" id="cd00609">
    <property type="entry name" value="AAT_like"/>
    <property type="match status" value="1"/>
</dbReference>
<gene>
    <name evidence="7" type="ORF">J9259_05690</name>
    <name evidence="8" type="ORF">KIY12_03310</name>
</gene>
<dbReference type="PANTHER" id="PTHR43488">
    <property type="entry name" value="GLUTAMATE-PYRUVATE AMINOTRANSFERASE ALAA"/>
    <property type="match status" value="1"/>
</dbReference>
<dbReference type="InterPro" id="IPR004839">
    <property type="entry name" value="Aminotransferase_I/II_large"/>
</dbReference>
<dbReference type="Pfam" id="PF00155">
    <property type="entry name" value="Aminotran_1_2"/>
    <property type="match status" value="1"/>
</dbReference>
<evidence type="ECO:0000256" key="1">
    <source>
        <dbReference type="ARBA" id="ARBA00001933"/>
    </source>
</evidence>
<dbReference type="InterPro" id="IPR004838">
    <property type="entry name" value="NHTrfase_class1_PyrdxlP-BS"/>
</dbReference>
<dbReference type="Gene3D" id="3.90.1150.10">
    <property type="entry name" value="Aspartate Aminotransferase, domain 1"/>
    <property type="match status" value="1"/>
</dbReference>
<evidence type="ECO:0000256" key="4">
    <source>
        <dbReference type="ARBA" id="ARBA00022898"/>
    </source>
</evidence>
<dbReference type="Proteomes" id="UP000750197">
    <property type="component" value="Unassembled WGS sequence"/>
</dbReference>
<evidence type="ECO:0000313" key="9">
    <source>
        <dbReference type="Proteomes" id="UP000750197"/>
    </source>
</evidence>
<dbReference type="InterPro" id="IPR051926">
    <property type="entry name" value="Ala_Aminotransferase"/>
</dbReference>
<proteinExistence type="inferred from homology"/>
<evidence type="ECO:0000256" key="3">
    <source>
        <dbReference type="ARBA" id="ARBA00022679"/>
    </source>
</evidence>
<protein>
    <recommendedName>
        <fullName evidence="5">Aminotransferase</fullName>
        <ecNumber evidence="5">2.6.1.-</ecNumber>
    </recommendedName>
</protein>
<comment type="similarity">
    <text evidence="5">Belongs to the class-I pyridoxal-phosphate-dependent aminotransferase family.</text>
</comment>
<sequence>MHYLSLMKVRPAARASGMEYAIRDVVLPARKLEQSGIEVTRMNIGDPDAYDFDTPEHIKRALFDAVLEGYNGYGDSEGDEELREAICRRERVKNNNPVGKDDVVVTSGITEGIQLTIGALIEQGDELLVPGPTYPPYSSVTRYFGGRPVSYRTVEEEEWRPDLDDMRRRISDRTRAILIVSPNNPTGAVYSEKDIRGICDIAGEHGLPVISDEIYDMLVYEGKHVSPSSISRDVPLIIFNGFSKSYLVTGWRVGYVIFRDSGDSLAEFKDAFLKQVRARLCASNPAQRAMIEALNGEQGHVREMIGKLRERRNYAVKRINAMDGLSVVRPRGAFYVFPKIESKRWRSDMDFVLDVLNRGHVLFVNGSGFDREYGSMHFRSVFLAPMDMMEKAMDGLENAISTAK</sequence>
<evidence type="ECO:0000256" key="2">
    <source>
        <dbReference type="ARBA" id="ARBA00022576"/>
    </source>
</evidence>
<keyword evidence="4" id="KW-0663">Pyridoxal phosphate</keyword>
<evidence type="ECO:0000259" key="6">
    <source>
        <dbReference type="Pfam" id="PF00155"/>
    </source>
</evidence>
<dbReference type="EMBL" id="JAGVSJ010000012">
    <property type="protein sequence ID" value="MBX8631992.1"/>
    <property type="molecule type" value="Genomic_DNA"/>
</dbReference>
<evidence type="ECO:0000313" key="7">
    <source>
        <dbReference type="EMBL" id="MBX8631992.1"/>
    </source>
</evidence>
<dbReference type="PANTHER" id="PTHR43488:SF2">
    <property type="entry name" value="GLUTAMATE-PYRUVATE AMINOTRANSFERASE ALAA"/>
    <property type="match status" value="1"/>
</dbReference>
<dbReference type="InterPro" id="IPR015422">
    <property type="entry name" value="PyrdxlP-dep_Trfase_small"/>
</dbReference>
<dbReference type="PROSITE" id="PS00105">
    <property type="entry name" value="AA_TRANSFER_CLASS_1"/>
    <property type="match status" value="1"/>
</dbReference>